<evidence type="ECO:0000313" key="2">
    <source>
        <dbReference type="Proteomes" id="UP000821845"/>
    </source>
</evidence>
<comment type="caution">
    <text evidence="1">The sequence shown here is derived from an EMBL/GenBank/DDBJ whole genome shotgun (WGS) entry which is preliminary data.</text>
</comment>
<accession>A0ACB7SRT6</accession>
<evidence type="ECO:0000313" key="1">
    <source>
        <dbReference type="EMBL" id="KAH6935394.1"/>
    </source>
</evidence>
<protein>
    <submittedName>
        <fullName evidence="1">Uncharacterized protein</fullName>
    </submittedName>
</protein>
<sequence>MVKRKDRTARRQILQLKEEKSRTYSPPAKNPAIGPAEPSSQGDNDEGDGHDEAYKNEPASNNGGPRDAIDDQLEDFMKEIDAISSSAPEAEPRGDDHKDESPDQQSTTATPPGSLPASGTPEEVITEEPKSKGGATHTAASAEGEVPACPWVECMDVATGYTYFWHQLTNEVTWDCPPEYTAYWAQYGEPVDAEATAPGSAADTATSATPGTSGDAQVLPEPSTSAPAPSIAEPAPNSGVSSDVQAADASCMEGGRNELAESSVPSTSDASVAQSNAAVEAAEPSKRATIPVKKKRKQEAVIGAIIPITSYGASDSSSSEGSDYETYSVRRARQRMHPAKRAKVAAKKSRRESPPPVAYGPQLPDSVPSQREVPVYGPQLPDASDSMGVTKTIVYGPHLPDTSDLESHQPPVLIGPQLPEPHEITTEKSSTGTFIGPVLPDDFFEKREERCDTENPKVEEPCPRLEEPSSQCMELGEPVAESSVSSSEGVQAGEAVQESTNPSAAIEEDSVIPVKQLVDAVPALSGLVDYPGSPVPDSETDDEGEDTEDKGEAVPTSATKKEPAAVNYPVMTGGKLQFESTVNDVQSKVLSQDVSKDISDVHDSASATAGQLKTKQDKEAKKGSQHLVSYGDSDSSDDDAMDVDVAAAEPRPPSTAGSAAGEEDVEERHRGLGCSDSDAMDMQVADDKKPPSTKPFVGVSFVRSSELLVLSECASQGEKTAEEETEEAAEEQAPCSDTTTGTERLSSPQEQTTQDDSDVDDFDDVVRALDMALLESQKKKAQEDSTKHEGHLSAEKKELSSDTSEEEGEIKSSDSSSEQGMTPMPQESSSDSEDEPEVKVDVKLKKDYQSSKKEISPKPETKDTFKLDIEEAYKQLTDQLNPLRDVIACRNSYFELVVKTMTRMEDWRAGALDSGYFLQTLHDARAAAVELQQLVQASEQTQSDESCQEPLPPGWQRHWDSGHARYFYVQEETGHSQWQFPTATDAGSSALDSTSPLTETVVELDKATAALLLLQPAPPPPPETDEAPAEITAKQEDEVRGVPEEDKRVDEKVDEKVDKKMDGASLDAAEAAFYSSFALSAEPVINSSQAACGVKRPAVAETTPVDGASLDGVPLDAAPVDGPSAPPIVAAPKKKKTKVSAGLTLRKKNIPTLLQKWEKIKEEQKRGMSS</sequence>
<proteinExistence type="predicted"/>
<name>A0ACB7SRT6_HYAAI</name>
<gene>
    <name evidence="1" type="ORF">HPB50_005554</name>
</gene>
<organism evidence="1 2">
    <name type="scientific">Hyalomma asiaticum</name>
    <name type="common">Tick</name>
    <dbReference type="NCBI Taxonomy" id="266040"/>
    <lineage>
        <taxon>Eukaryota</taxon>
        <taxon>Metazoa</taxon>
        <taxon>Ecdysozoa</taxon>
        <taxon>Arthropoda</taxon>
        <taxon>Chelicerata</taxon>
        <taxon>Arachnida</taxon>
        <taxon>Acari</taxon>
        <taxon>Parasitiformes</taxon>
        <taxon>Ixodida</taxon>
        <taxon>Ixodoidea</taxon>
        <taxon>Ixodidae</taxon>
        <taxon>Hyalomminae</taxon>
        <taxon>Hyalomma</taxon>
    </lineage>
</organism>
<dbReference type="Proteomes" id="UP000821845">
    <property type="component" value="Chromosome 3"/>
</dbReference>
<reference evidence="1" key="1">
    <citation type="submission" date="2020-05" db="EMBL/GenBank/DDBJ databases">
        <title>Large-scale comparative analyses of tick genomes elucidate their genetic diversity and vector capacities.</title>
        <authorList>
            <person name="Jia N."/>
            <person name="Wang J."/>
            <person name="Shi W."/>
            <person name="Du L."/>
            <person name="Sun Y."/>
            <person name="Zhan W."/>
            <person name="Jiang J."/>
            <person name="Wang Q."/>
            <person name="Zhang B."/>
            <person name="Ji P."/>
            <person name="Sakyi L.B."/>
            <person name="Cui X."/>
            <person name="Yuan T."/>
            <person name="Jiang B."/>
            <person name="Yang W."/>
            <person name="Lam T.T.-Y."/>
            <person name="Chang Q."/>
            <person name="Ding S."/>
            <person name="Wang X."/>
            <person name="Zhu J."/>
            <person name="Ruan X."/>
            <person name="Zhao L."/>
            <person name="Wei J."/>
            <person name="Que T."/>
            <person name="Du C."/>
            <person name="Cheng J."/>
            <person name="Dai P."/>
            <person name="Han X."/>
            <person name="Huang E."/>
            <person name="Gao Y."/>
            <person name="Liu J."/>
            <person name="Shao H."/>
            <person name="Ye R."/>
            <person name="Li L."/>
            <person name="Wei W."/>
            <person name="Wang X."/>
            <person name="Wang C."/>
            <person name="Yang T."/>
            <person name="Huo Q."/>
            <person name="Li W."/>
            <person name="Guo W."/>
            <person name="Chen H."/>
            <person name="Zhou L."/>
            <person name="Ni X."/>
            <person name="Tian J."/>
            <person name="Zhou Y."/>
            <person name="Sheng Y."/>
            <person name="Liu T."/>
            <person name="Pan Y."/>
            <person name="Xia L."/>
            <person name="Li J."/>
            <person name="Zhao F."/>
            <person name="Cao W."/>
        </authorList>
    </citation>
    <scope>NUCLEOTIDE SEQUENCE</scope>
    <source>
        <strain evidence="1">Hyas-2018</strain>
    </source>
</reference>
<keyword evidence="2" id="KW-1185">Reference proteome</keyword>
<dbReference type="EMBL" id="CM023483">
    <property type="protein sequence ID" value="KAH6935394.1"/>
    <property type="molecule type" value="Genomic_DNA"/>
</dbReference>